<proteinExistence type="predicted"/>
<dbReference type="RefSeq" id="XP_022644698.1">
    <property type="nucleotide sequence ID" value="XM_022788963.1"/>
</dbReference>
<feature type="compositionally biased region" description="Basic and acidic residues" evidence="3">
    <location>
        <begin position="21"/>
        <end position="111"/>
    </location>
</feature>
<dbReference type="Gene3D" id="1.10.20.10">
    <property type="entry name" value="Histone, subunit A"/>
    <property type="match status" value="1"/>
</dbReference>
<evidence type="ECO:0000313" key="5">
    <source>
        <dbReference type="EnsemblMetazoa" id="XP_022644699"/>
    </source>
</evidence>
<dbReference type="RefSeq" id="XP_022644701.1">
    <property type="nucleotide sequence ID" value="XM_022788966.1"/>
</dbReference>
<feature type="region of interest" description="Disordered" evidence="3">
    <location>
        <begin position="1"/>
        <end position="115"/>
    </location>
</feature>
<dbReference type="GO" id="GO:0046982">
    <property type="term" value="F:protein heterodimerization activity"/>
    <property type="evidence" value="ECO:0007669"/>
    <property type="project" value="InterPro"/>
</dbReference>
<comment type="subcellular location">
    <subcellularLocation>
        <location evidence="1">Nucleus</location>
    </subcellularLocation>
</comment>
<dbReference type="SUPFAM" id="SSF47113">
    <property type="entry name" value="Histone-fold"/>
    <property type="match status" value="1"/>
</dbReference>
<reference evidence="5" key="1">
    <citation type="submission" date="2021-01" db="UniProtKB">
        <authorList>
            <consortium name="EnsemblMetazoa"/>
        </authorList>
    </citation>
    <scope>IDENTIFICATION</scope>
</reference>
<dbReference type="CDD" id="cd22924">
    <property type="entry name" value="HFD_CHRAC1-like"/>
    <property type="match status" value="1"/>
</dbReference>
<organism evidence="5 6">
    <name type="scientific">Varroa destructor</name>
    <name type="common">Honeybee mite</name>
    <dbReference type="NCBI Taxonomy" id="109461"/>
    <lineage>
        <taxon>Eukaryota</taxon>
        <taxon>Metazoa</taxon>
        <taxon>Ecdysozoa</taxon>
        <taxon>Arthropoda</taxon>
        <taxon>Chelicerata</taxon>
        <taxon>Arachnida</taxon>
        <taxon>Acari</taxon>
        <taxon>Parasitiformes</taxon>
        <taxon>Mesostigmata</taxon>
        <taxon>Gamasina</taxon>
        <taxon>Dermanyssoidea</taxon>
        <taxon>Varroidae</taxon>
        <taxon>Varroa</taxon>
    </lineage>
</organism>
<protein>
    <recommendedName>
        <fullName evidence="4">Transcription factor CBF/NF-Y/archaeal histone domain-containing protein</fullName>
    </recommendedName>
</protein>
<dbReference type="RefSeq" id="XP_022644699.1">
    <property type="nucleotide sequence ID" value="XM_022788964.1"/>
</dbReference>
<dbReference type="EnsemblMetazoa" id="XM_022788963">
    <property type="protein sequence ID" value="XP_022644698"/>
    <property type="gene ID" value="LOC111243423"/>
</dbReference>
<dbReference type="Proteomes" id="UP000594260">
    <property type="component" value="Unplaced"/>
</dbReference>
<dbReference type="GO" id="GO:0006338">
    <property type="term" value="P:chromatin remodeling"/>
    <property type="evidence" value="ECO:0007669"/>
    <property type="project" value="TreeGrafter"/>
</dbReference>
<dbReference type="GeneID" id="111243423"/>
<dbReference type="EnsemblMetazoa" id="XM_022788965">
    <property type="protein sequence ID" value="XP_022644700"/>
    <property type="gene ID" value="LOC111243423"/>
</dbReference>
<dbReference type="InterPro" id="IPR050568">
    <property type="entry name" value="Transcr_DNA_Rep_Reg"/>
</dbReference>
<dbReference type="GO" id="GO:0008623">
    <property type="term" value="C:CHRAC"/>
    <property type="evidence" value="ECO:0007669"/>
    <property type="project" value="TreeGrafter"/>
</dbReference>
<dbReference type="InParanoid" id="A0A7M7IZF2"/>
<dbReference type="Pfam" id="PF00808">
    <property type="entry name" value="CBFD_NFYB_HMF"/>
    <property type="match status" value="1"/>
</dbReference>
<sequence>MQAASAQKRDSSGGGKKSSKSSKDKEQRNAKGDSKDAKNSKETKNNKNLKNGKETKDAHKNLKSGKETKTSKDHKKENKHLENMKNSEDDHVKEPKGVTEQDSPSRKEKGQPKASFPLTRIKMIMKSAPEVNTLGVDAVALTARAAELFVIHLAKETLKTGKTTKVDYGDIYRVVHDNPVLDFLYDIIPQKVSYKDCMDEIKEVERKQMEAMDQIEI</sequence>
<keyword evidence="6" id="KW-1185">Reference proteome</keyword>
<evidence type="ECO:0000256" key="3">
    <source>
        <dbReference type="SAM" id="MobiDB-lite"/>
    </source>
</evidence>
<dbReference type="EnsemblMetazoa" id="XM_022788964">
    <property type="protein sequence ID" value="XP_022644699"/>
    <property type="gene ID" value="LOC111243423"/>
</dbReference>
<dbReference type="GO" id="GO:0006261">
    <property type="term" value="P:DNA-templated DNA replication"/>
    <property type="evidence" value="ECO:0007669"/>
    <property type="project" value="TreeGrafter"/>
</dbReference>
<evidence type="ECO:0000259" key="4">
    <source>
        <dbReference type="Pfam" id="PF00808"/>
    </source>
</evidence>
<evidence type="ECO:0000256" key="1">
    <source>
        <dbReference type="ARBA" id="ARBA00004123"/>
    </source>
</evidence>
<feature type="domain" description="Transcription factor CBF/NF-Y/archaeal histone" evidence="4">
    <location>
        <begin position="114"/>
        <end position="159"/>
    </location>
</feature>
<dbReference type="AlphaFoldDB" id="A0A7M7IZF2"/>
<name>A0A7M7IZF2_VARDE</name>
<dbReference type="PANTHER" id="PTHR10252:SF54">
    <property type="entry name" value="CHROMATIN ACCESSIBILITY COMPLEX PROTEIN 1"/>
    <property type="match status" value="1"/>
</dbReference>
<dbReference type="RefSeq" id="XP_022644700.1">
    <property type="nucleotide sequence ID" value="XM_022788965.1"/>
</dbReference>
<dbReference type="PANTHER" id="PTHR10252">
    <property type="entry name" value="HISTONE-LIKE TRANSCRIPTION FACTOR CCAAT-RELATED"/>
    <property type="match status" value="1"/>
</dbReference>
<dbReference type="InterPro" id="IPR003958">
    <property type="entry name" value="CBFA_NFYB_domain"/>
</dbReference>
<dbReference type="KEGG" id="vde:111243423"/>
<dbReference type="OrthoDB" id="1291358at2759"/>
<dbReference type="EnsemblMetazoa" id="XM_022788966">
    <property type="protein sequence ID" value="XP_022644701"/>
    <property type="gene ID" value="LOC111243423"/>
</dbReference>
<accession>A0A7M7IZF2</accession>
<keyword evidence="2" id="KW-0539">Nucleus</keyword>
<evidence type="ECO:0000313" key="6">
    <source>
        <dbReference type="Proteomes" id="UP000594260"/>
    </source>
</evidence>
<dbReference type="InterPro" id="IPR009072">
    <property type="entry name" value="Histone-fold"/>
</dbReference>
<evidence type="ECO:0000256" key="2">
    <source>
        <dbReference type="ARBA" id="ARBA00023242"/>
    </source>
</evidence>